<reference evidence="3 4" key="1">
    <citation type="submission" date="2024-09" db="EMBL/GenBank/DDBJ databases">
        <title>Chromosome-scale assembly of Riccia sorocarpa.</title>
        <authorList>
            <person name="Paukszto L."/>
        </authorList>
    </citation>
    <scope>NUCLEOTIDE SEQUENCE [LARGE SCALE GENOMIC DNA]</scope>
    <source>
        <strain evidence="3">LP-2024</strain>
        <tissue evidence="3">Aerial parts of the thallus</tissue>
    </source>
</reference>
<dbReference type="PANTHER" id="PTHR33178">
    <property type="match status" value="1"/>
</dbReference>
<gene>
    <name evidence="3" type="ORF">R1sor_004740</name>
</gene>
<evidence type="ECO:0000313" key="3">
    <source>
        <dbReference type="EMBL" id="KAL3691089.1"/>
    </source>
</evidence>
<dbReference type="SMART" id="SM00886">
    <property type="entry name" value="Dabb"/>
    <property type="match status" value="2"/>
</dbReference>
<dbReference type="Pfam" id="PF07876">
    <property type="entry name" value="Dabb"/>
    <property type="match status" value="1"/>
</dbReference>
<dbReference type="InterPro" id="IPR044662">
    <property type="entry name" value="HS1/DABB1-like"/>
</dbReference>
<organism evidence="3 4">
    <name type="scientific">Riccia sorocarpa</name>
    <dbReference type="NCBI Taxonomy" id="122646"/>
    <lineage>
        <taxon>Eukaryota</taxon>
        <taxon>Viridiplantae</taxon>
        <taxon>Streptophyta</taxon>
        <taxon>Embryophyta</taxon>
        <taxon>Marchantiophyta</taxon>
        <taxon>Marchantiopsida</taxon>
        <taxon>Marchantiidae</taxon>
        <taxon>Marchantiales</taxon>
        <taxon>Ricciaceae</taxon>
        <taxon>Riccia</taxon>
    </lineage>
</organism>
<dbReference type="SUPFAM" id="SSF54909">
    <property type="entry name" value="Dimeric alpha+beta barrel"/>
    <property type="match status" value="2"/>
</dbReference>
<comment type="subunit">
    <text evidence="1">Homodimer.</text>
</comment>
<feature type="domain" description="Stress-response A/B barrel" evidence="2">
    <location>
        <begin position="310"/>
        <end position="414"/>
    </location>
</feature>
<accession>A0ABD3HLH4</accession>
<sequence>MNNVLEDQKGVLCGYDKGHEDAPHAVLWRKWTGSLLTLRQRTAESLTLSLSPPSAAIHGKETPTEQVILPVPCRLCDSIMVRTPVGGVGLAGHGGYGVLFHGRPEAPPLESQHYCGLHQLRPSVSAASELRQLQPVLCRRLELSCSASLPSGFSRPSLGVGRSKVSRVRRKMADTTTEAPASGERAPLKTLKVYDHLVLYKMNVDELQEKEMLDGLYSLQYSIKDIVCSSLGRLIKKTPEGYTHGFFVRLKSEKALKDYWLNEKRLEVAHQLVIPYFSEKPGLCMVDFEAEVENDLEAVFRRGDRFDSGVEHFLIFKFKEGTSPETVEESLNTIKSIRAKLGDKIVQTTSGTNIEAKTISFFSHGVVTRFDSESSYHEFEKLLANDPSWAAVKNVVENHFEGSYVVEPISTKLM</sequence>
<name>A0ABD3HLH4_9MARC</name>
<evidence type="ECO:0000256" key="1">
    <source>
        <dbReference type="ARBA" id="ARBA00011738"/>
    </source>
</evidence>
<protein>
    <recommendedName>
        <fullName evidence="2">Stress-response A/B barrel domain-containing protein</fullName>
    </recommendedName>
</protein>
<dbReference type="InterPro" id="IPR011008">
    <property type="entry name" value="Dimeric_a/b-barrel"/>
</dbReference>
<dbReference type="PROSITE" id="PS51502">
    <property type="entry name" value="S_R_A_B_BARREL"/>
    <property type="match status" value="2"/>
</dbReference>
<dbReference type="Proteomes" id="UP001633002">
    <property type="component" value="Unassembled WGS sequence"/>
</dbReference>
<evidence type="ECO:0000313" key="4">
    <source>
        <dbReference type="Proteomes" id="UP001633002"/>
    </source>
</evidence>
<proteinExistence type="predicted"/>
<feature type="domain" description="Stress-response A/B barrel" evidence="2">
    <location>
        <begin position="194"/>
        <end position="288"/>
    </location>
</feature>
<dbReference type="PANTHER" id="PTHR33178:SF5">
    <property type="entry name" value="EXPRESSED PROTEIN"/>
    <property type="match status" value="1"/>
</dbReference>
<keyword evidence="4" id="KW-1185">Reference proteome</keyword>
<dbReference type="AlphaFoldDB" id="A0ABD3HLH4"/>
<comment type="caution">
    <text evidence="3">The sequence shown here is derived from an EMBL/GenBank/DDBJ whole genome shotgun (WGS) entry which is preliminary data.</text>
</comment>
<dbReference type="InterPro" id="IPR013097">
    <property type="entry name" value="Dabb"/>
</dbReference>
<dbReference type="EMBL" id="JBJQOH010000003">
    <property type="protein sequence ID" value="KAL3691089.1"/>
    <property type="molecule type" value="Genomic_DNA"/>
</dbReference>
<dbReference type="Gene3D" id="3.30.70.100">
    <property type="match status" value="2"/>
</dbReference>
<evidence type="ECO:0000259" key="2">
    <source>
        <dbReference type="PROSITE" id="PS51502"/>
    </source>
</evidence>